<feature type="non-terminal residue" evidence="2">
    <location>
        <position position="1"/>
    </location>
</feature>
<evidence type="ECO:0000313" key="3">
    <source>
        <dbReference type="Proteomes" id="UP001357485"/>
    </source>
</evidence>
<organism evidence="2 3">
    <name type="scientific">Cryomyces antarcticus</name>
    <dbReference type="NCBI Taxonomy" id="329879"/>
    <lineage>
        <taxon>Eukaryota</taxon>
        <taxon>Fungi</taxon>
        <taxon>Dikarya</taxon>
        <taxon>Ascomycota</taxon>
        <taxon>Pezizomycotina</taxon>
        <taxon>Dothideomycetes</taxon>
        <taxon>Dothideomycetes incertae sedis</taxon>
        <taxon>Cryomyces</taxon>
    </lineage>
</organism>
<name>A0ABR0LRT5_9PEZI</name>
<accession>A0ABR0LRT5</accession>
<sequence>VWRSILDGLEDGQETAVKAGRWAGDHEWSLNRQKAVQILAEGIQEILGDWVDYAWPSPDAGFVNKRGKKAEEEAPWPTPAASPEGEEVPTLGDARGTSIPWR</sequence>
<dbReference type="EMBL" id="JAVRRA010012222">
    <property type="protein sequence ID" value="KAK5239310.1"/>
    <property type="molecule type" value="Genomic_DNA"/>
</dbReference>
<evidence type="ECO:0000313" key="2">
    <source>
        <dbReference type="EMBL" id="KAK5239310.1"/>
    </source>
</evidence>
<gene>
    <name evidence="2" type="ORF">LTR16_012072</name>
</gene>
<evidence type="ECO:0000256" key="1">
    <source>
        <dbReference type="SAM" id="MobiDB-lite"/>
    </source>
</evidence>
<proteinExistence type="predicted"/>
<dbReference type="Proteomes" id="UP001357485">
    <property type="component" value="Unassembled WGS sequence"/>
</dbReference>
<protein>
    <submittedName>
        <fullName evidence="2">Uncharacterized protein</fullName>
    </submittedName>
</protein>
<feature type="region of interest" description="Disordered" evidence="1">
    <location>
        <begin position="65"/>
        <end position="102"/>
    </location>
</feature>
<keyword evidence="3" id="KW-1185">Reference proteome</keyword>
<reference evidence="2 3" key="1">
    <citation type="submission" date="2023-08" db="EMBL/GenBank/DDBJ databases">
        <title>Black Yeasts Isolated from many extreme environments.</title>
        <authorList>
            <person name="Coleine C."/>
            <person name="Stajich J.E."/>
            <person name="Selbmann L."/>
        </authorList>
    </citation>
    <scope>NUCLEOTIDE SEQUENCE [LARGE SCALE GENOMIC DNA]</scope>
    <source>
        <strain evidence="2 3">CCFEE 536</strain>
    </source>
</reference>
<comment type="caution">
    <text evidence="2">The sequence shown here is derived from an EMBL/GenBank/DDBJ whole genome shotgun (WGS) entry which is preliminary data.</text>
</comment>